<evidence type="ECO:0000313" key="3">
    <source>
        <dbReference type="Proteomes" id="UP000383932"/>
    </source>
</evidence>
<gene>
    <name evidence="2" type="ORF">CTheo_9089</name>
</gene>
<evidence type="ECO:0000256" key="1">
    <source>
        <dbReference type="SAM" id="MobiDB-lite"/>
    </source>
</evidence>
<feature type="region of interest" description="Disordered" evidence="1">
    <location>
        <begin position="288"/>
        <end position="335"/>
    </location>
</feature>
<reference evidence="2 3" key="1">
    <citation type="journal article" date="2019" name="Fungal Biol. Biotechnol.">
        <title>Draft genome sequence of fastidious pathogen Ceratobasidium theobromae, which causes vascular-streak dieback in Theobroma cacao.</title>
        <authorList>
            <person name="Ali S.S."/>
            <person name="Asman A."/>
            <person name="Shao J."/>
            <person name="Firmansyah A.P."/>
            <person name="Susilo A.W."/>
            <person name="Rosmana A."/>
            <person name="McMahon P."/>
            <person name="Junaid M."/>
            <person name="Guest D."/>
            <person name="Kheng T.Y."/>
            <person name="Meinhardt L.W."/>
            <person name="Bailey B.A."/>
        </authorList>
    </citation>
    <scope>NUCLEOTIDE SEQUENCE [LARGE SCALE GENOMIC DNA]</scope>
    <source>
        <strain evidence="2 3">CT2</strain>
    </source>
</reference>
<dbReference type="EMBL" id="SSOP01001064">
    <property type="protein sequence ID" value="KAB5587473.1"/>
    <property type="molecule type" value="Genomic_DNA"/>
</dbReference>
<feature type="compositionally biased region" description="Basic residues" evidence="1">
    <location>
        <begin position="316"/>
        <end position="335"/>
    </location>
</feature>
<comment type="caution">
    <text evidence="2">The sequence shown here is derived from an EMBL/GenBank/DDBJ whole genome shotgun (WGS) entry which is preliminary data.</text>
</comment>
<sequence length="335" mass="35529">MRGEHIKKIPSLQSPDWDYLSHPGYMSHDESDGEGGLVIKRPVHRAHWETNLYEAIRVAEFKKAKARPGSSVSGLTPRRVELVKRPIPHLERGVGSGRFVVRIAACGVSKGWKEDNPEEYRRYTHLINLRVSSRPNIIQFLADNPRVEQDQLDDSQIGEASDGVGDAGQEIGEYDGAFGTHARSDDIATDNAFDNPGGASRVDIGPLLEQPDPAVLEGGVGVLDSADIPIDPQLLSADSLTDTTVMGGVSKFVGIAYSPSTIAPTGMPLPSTMPEAEVSGSGVVGSDEGLQAHATQGGGAKAMVNVAKDPGAAVPAKKRGRPPGSKNKPKVKPVA</sequence>
<organism evidence="2 3">
    <name type="scientific">Ceratobasidium theobromae</name>
    <dbReference type="NCBI Taxonomy" id="1582974"/>
    <lineage>
        <taxon>Eukaryota</taxon>
        <taxon>Fungi</taxon>
        <taxon>Dikarya</taxon>
        <taxon>Basidiomycota</taxon>
        <taxon>Agaricomycotina</taxon>
        <taxon>Agaricomycetes</taxon>
        <taxon>Cantharellales</taxon>
        <taxon>Ceratobasidiaceae</taxon>
        <taxon>Ceratobasidium</taxon>
    </lineage>
</organism>
<accession>A0A5N5Q7L8</accession>
<keyword evidence="3" id="KW-1185">Reference proteome</keyword>
<protein>
    <submittedName>
        <fullName evidence="2">Uncharacterized protein</fullName>
    </submittedName>
</protein>
<dbReference type="Proteomes" id="UP000383932">
    <property type="component" value="Unassembled WGS sequence"/>
</dbReference>
<dbReference type="OrthoDB" id="10551252at2759"/>
<dbReference type="AlphaFoldDB" id="A0A5N5Q7L8"/>
<evidence type="ECO:0000313" key="2">
    <source>
        <dbReference type="EMBL" id="KAB5587473.1"/>
    </source>
</evidence>
<name>A0A5N5Q7L8_9AGAM</name>
<proteinExistence type="predicted"/>